<dbReference type="InterPro" id="IPR017941">
    <property type="entry name" value="Rieske_2Fe-2S"/>
</dbReference>
<dbReference type="InterPro" id="IPR036922">
    <property type="entry name" value="Rieske_2Fe-2S_sf"/>
</dbReference>
<protein>
    <submittedName>
        <fullName evidence="6">Non-heme iron oxygenase ferredoxin subunit</fullName>
    </submittedName>
</protein>
<keyword evidence="7" id="KW-1185">Reference proteome</keyword>
<name>A0ABW2BXW2_9PSEU</name>
<dbReference type="PROSITE" id="PS51296">
    <property type="entry name" value="RIESKE"/>
    <property type="match status" value="1"/>
</dbReference>
<feature type="domain" description="Rieske" evidence="5">
    <location>
        <begin position="10"/>
        <end position="106"/>
    </location>
</feature>
<proteinExistence type="predicted"/>
<evidence type="ECO:0000256" key="3">
    <source>
        <dbReference type="ARBA" id="ARBA00023004"/>
    </source>
</evidence>
<evidence type="ECO:0000313" key="6">
    <source>
        <dbReference type="EMBL" id="MFC6867063.1"/>
    </source>
</evidence>
<keyword evidence="3" id="KW-0408">Iron</keyword>
<keyword evidence="2" id="KW-0479">Metal-binding</keyword>
<evidence type="ECO:0000313" key="7">
    <source>
        <dbReference type="Proteomes" id="UP001596337"/>
    </source>
</evidence>
<dbReference type="RefSeq" id="WP_345394451.1">
    <property type="nucleotide sequence ID" value="NZ_BAABLA010000022.1"/>
</dbReference>
<dbReference type="Gene3D" id="2.102.10.10">
    <property type="entry name" value="Rieske [2Fe-2S] iron-sulphur domain"/>
    <property type="match status" value="1"/>
</dbReference>
<dbReference type="PANTHER" id="PTHR21496">
    <property type="entry name" value="FERREDOXIN-RELATED"/>
    <property type="match status" value="1"/>
</dbReference>
<keyword evidence="1" id="KW-0001">2Fe-2S</keyword>
<dbReference type="EMBL" id="JBHSXX010000001">
    <property type="protein sequence ID" value="MFC6867063.1"/>
    <property type="molecule type" value="Genomic_DNA"/>
</dbReference>
<sequence length="108" mass="12028">MEGTRTKSRRFACKVDDIDNGESMTIEGETPVALFRTEDGEFYATSDTCTHEKWSLGDDGDIEGDEVICPLHMARFDVRTGEPLCFPATVALDTFEVQIDDGNVYVLI</sequence>
<accession>A0ABW2BXW2</accession>
<dbReference type="Pfam" id="PF00355">
    <property type="entry name" value="Rieske"/>
    <property type="match status" value="1"/>
</dbReference>
<organism evidence="6 7">
    <name type="scientific">Haloechinothrix salitolerans</name>
    <dbReference type="NCBI Taxonomy" id="926830"/>
    <lineage>
        <taxon>Bacteria</taxon>
        <taxon>Bacillati</taxon>
        <taxon>Actinomycetota</taxon>
        <taxon>Actinomycetes</taxon>
        <taxon>Pseudonocardiales</taxon>
        <taxon>Pseudonocardiaceae</taxon>
        <taxon>Haloechinothrix</taxon>
    </lineage>
</organism>
<evidence type="ECO:0000256" key="1">
    <source>
        <dbReference type="ARBA" id="ARBA00022714"/>
    </source>
</evidence>
<dbReference type="SUPFAM" id="SSF50022">
    <property type="entry name" value="ISP domain"/>
    <property type="match status" value="1"/>
</dbReference>
<dbReference type="PANTHER" id="PTHR21496:SF23">
    <property type="entry name" value="3-PHENYLPROPIONATE_CINNAMIC ACID DIOXYGENASE FERREDOXIN SUBUNIT"/>
    <property type="match status" value="1"/>
</dbReference>
<dbReference type="CDD" id="cd03528">
    <property type="entry name" value="Rieske_RO_ferredoxin"/>
    <property type="match status" value="1"/>
</dbReference>
<evidence type="ECO:0000256" key="2">
    <source>
        <dbReference type="ARBA" id="ARBA00022723"/>
    </source>
</evidence>
<reference evidence="7" key="1">
    <citation type="journal article" date="2019" name="Int. J. Syst. Evol. Microbiol.">
        <title>The Global Catalogue of Microorganisms (GCM) 10K type strain sequencing project: providing services to taxonomists for standard genome sequencing and annotation.</title>
        <authorList>
            <consortium name="The Broad Institute Genomics Platform"/>
            <consortium name="The Broad Institute Genome Sequencing Center for Infectious Disease"/>
            <person name="Wu L."/>
            <person name="Ma J."/>
        </authorList>
    </citation>
    <scope>NUCLEOTIDE SEQUENCE [LARGE SCALE GENOMIC DNA]</scope>
    <source>
        <strain evidence="7">KCTC 32255</strain>
    </source>
</reference>
<comment type="caution">
    <text evidence="6">The sequence shown here is derived from an EMBL/GenBank/DDBJ whole genome shotgun (WGS) entry which is preliminary data.</text>
</comment>
<keyword evidence="4" id="KW-0411">Iron-sulfur</keyword>
<evidence type="ECO:0000259" key="5">
    <source>
        <dbReference type="PROSITE" id="PS51296"/>
    </source>
</evidence>
<evidence type="ECO:0000256" key="4">
    <source>
        <dbReference type="ARBA" id="ARBA00023014"/>
    </source>
</evidence>
<gene>
    <name evidence="6" type="ORF">ACFQGD_07880</name>
</gene>
<dbReference type="Proteomes" id="UP001596337">
    <property type="component" value="Unassembled WGS sequence"/>
</dbReference>